<feature type="compositionally biased region" description="Basic and acidic residues" evidence="2">
    <location>
        <begin position="32"/>
        <end position="43"/>
    </location>
</feature>
<name>A0ABR1Z3P7_9PEZI</name>
<proteinExistence type="predicted"/>
<dbReference type="Gene3D" id="1.20.5.340">
    <property type="match status" value="1"/>
</dbReference>
<feature type="compositionally biased region" description="Basic and acidic residues" evidence="2">
    <location>
        <begin position="61"/>
        <end position="88"/>
    </location>
</feature>
<protein>
    <submittedName>
        <fullName evidence="3">Uncharacterized protein</fullName>
    </submittedName>
</protein>
<evidence type="ECO:0000313" key="4">
    <source>
        <dbReference type="Proteomes" id="UP001492380"/>
    </source>
</evidence>
<keyword evidence="4" id="KW-1185">Reference proteome</keyword>
<feature type="compositionally biased region" description="Basic and acidic residues" evidence="2">
    <location>
        <begin position="11"/>
        <end position="23"/>
    </location>
</feature>
<evidence type="ECO:0000313" key="3">
    <source>
        <dbReference type="EMBL" id="KAK8247020.1"/>
    </source>
</evidence>
<organism evidence="3 4">
    <name type="scientific">Phyllosticta capitalensis</name>
    <dbReference type="NCBI Taxonomy" id="121624"/>
    <lineage>
        <taxon>Eukaryota</taxon>
        <taxon>Fungi</taxon>
        <taxon>Dikarya</taxon>
        <taxon>Ascomycota</taxon>
        <taxon>Pezizomycotina</taxon>
        <taxon>Dothideomycetes</taxon>
        <taxon>Dothideomycetes incertae sedis</taxon>
        <taxon>Botryosphaeriales</taxon>
        <taxon>Phyllostictaceae</taxon>
        <taxon>Phyllosticta</taxon>
    </lineage>
</organism>
<feature type="coiled-coil region" evidence="1">
    <location>
        <begin position="864"/>
        <end position="923"/>
    </location>
</feature>
<sequence>MPPLVTPGGHRHSENKRQRRSPDRNGVSAKRQKVDNPPGRDVDQTNARPGKLAPAKPPTPTERRPTEQSSDPRRRKSEASSDPRKRPPEPPQNQKALTSTEPSSDPRLRRTSKPNIATMVPLSSFQQGGASTPITPVDVLSPSIAPRTSYFEPNFWTRIEELRIQIADKSTEVGTLAVASHSAKGIHEDLANTAPKRGSSEYVHQAQVQQAWEERQRAEAELKKAQDEQHRLIREQVQLERKLGEARDSNGRFSQAAATKNLPEKQDNKDDGLQALEARIEDKLAGHKTEISQSMDTKLEAKLTGAKAIIKTEMGSMIEQKLGDKMAALKTDIMLVIDKKMEDDTAALKAEMDQRLDIINQKLEKLKTRYQQLEDRTAEHKKETRELEKAGLTAQAAKKWNTLLEALDAKIKALEEEIKCRSGPLQSLEDDLRQNEKRTQALEGDLAKVKGDLSDIDRRENLSSAEADIKAIGTKVHNLEQAKSEDNSEADLEDLRSSSKALQERLEELEKADASNNLEQAKSEDNLAADLENLRSSSKALEERLEELEKADASNNLQADVDQLMSKIKILGDTLEKQQEASAASEDLRNLQAQIKALEERHEQLQSAASTLDEGFKKLQQAVLDNDSRNDVQTLKARSKVQDELIEKLQTTTSNSSNDWQSSLQQLEMKINTAQGPNIAQWPEDGSDFTHDLRNRVIEVEGVCTTLRHDVEWIHRCIDHRSAEFRSMPLYRAMCNLLFPSRHGGKGHSESCAPRELVPPDFYNYFDPATYEYKQTPLAAYLSDRFNRLEQDAAQHIDDRVKEVDVKIDNVEQSFDDRCKELQNKFEESEKVGDLWDQYGKFENNIQNQMLAHSEKFGHLPAQIEELGRKYEELKLKIESLPARVQEECHMTNDETLRCLQSVEEVRQRCDQLKQEIDAQNNKADGAEAPALSEDAIKEIASGEIRNFEKGFKILEAHAKQDGRRLKDQIIALEQAVKTDLRDQIVGLQQAVQDTKDLQIIKHGQGHLQMLSINLREIQENFLPKLSFLERAHNQLFPDLMKHSKDQATSLQLCSHQIGQIQLVVASMAKRFVPAQNVPPEWDMAAASANQGAHAQMMPARPHSAVQGIQYR</sequence>
<evidence type="ECO:0000256" key="1">
    <source>
        <dbReference type="SAM" id="Coils"/>
    </source>
</evidence>
<reference evidence="3 4" key="1">
    <citation type="submission" date="2024-04" db="EMBL/GenBank/DDBJ databases">
        <title>Phyllosticta paracitricarpa is synonymous to the EU quarantine fungus P. citricarpa based on phylogenomic analyses.</title>
        <authorList>
            <consortium name="Lawrence Berkeley National Laboratory"/>
            <person name="Van Ingen-Buijs V.A."/>
            <person name="Van Westerhoven A.C."/>
            <person name="Haridas S."/>
            <person name="Skiadas P."/>
            <person name="Martin F."/>
            <person name="Groenewald J.Z."/>
            <person name="Crous P.W."/>
            <person name="Seidl M.F."/>
        </authorList>
    </citation>
    <scope>NUCLEOTIDE SEQUENCE [LARGE SCALE GENOMIC DNA]</scope>
    <source>
        <strain evidence="3 4">CBS 123374</strain>
    </source>
</reference>
<comment type="caution">
    <text evidence="3">The sequence shown here is derived from an EMBL/GenBank/DDBJ whole genome shotgun (WGS) entry which is preliminary data.</text>
</comment>
<evidence type="ECO:0000256" key="2">
    <source>
        <dbReference type="SAM" id="MobiDB-lite"/>
    </source>
</evidence>
<feature type="compositionally biased region" description="Polar residues" evidence="2">
    <location>
        <begin position="92"/>
        <end position="103"/>
    </location>
</feature>
<accession>A0ABR1Z3P7</accession>
<feature type="region of interest" description="Disordered" evidence="2">
    <location>
        <begin position="1093"/>
        <end position="1112"/>
    </location>
</feature>
<feature type="region of interest" description="Disordered" evidence="2">
    <location>
        <begin position="1"/>
        <end position="115"/>
    </location>
</feature>
<dbReference type="PANTHER" id="PTHR32114:SF2">
    <property type="entry name" value="ABC TRANSPORTER ABCH.3"/>
    <property type="match status" value="1"/>
</dbReference>
<dbReference type="EMBL" id="JBBWRZ010000001">
    <property type="protein sequence ID" value="KAK8247020.1"/>
    <property type="molecule type" value="Genomic_DNA"/>
</dbReference>
<gene>
    <name evidence="3" type="ORF">HDK90DRAFT_461808</name>
</gene>
<dbReference type="Proteomes" id="UP001492380">
    <property type="component" value="Unassembled WGS sequence"/>
</dbReference>
<feature type="region of interest" description="Disordered" evidence="2">
    <location>
        <begin position="243"/>
        <end position="269"/>
    </location>
</feature>
<dbReference type="PANTHER" id="PTHR32114">
    <property type="entry name" value="ABC TRANSPORTER ABCH.3"/>
    <property type="match status" value="1"/>
</dbReference>
<feature type="coiled-coil region" evidence="1">
    <location>
        <begin position="208"/>
        <end position="242"/>
    </location>
</feature>
<keyword evidence="1" id="KW-0175">Coiled coil</keyword>
<feature type="coiled-coil region" evidence="1">
    <location>
        <begin position="349"/>
        <end position="615"/>
    </location>
</feature>